<dbReference type="AlphaFoldDB" id="A0A5A7QZ57"/>
<dbReference type="Proteomes" id="UP000325081">
    <property type="component" value="Unassembled WGS sequence"/>
</dbReference>
<evidence type="ECO:0000259" key="8">
    <source>
        <dbReference type="PROSITE" id="PS50090"/>
    </source>
</evidence>
<dbReference type="GO" id="GO:0048262">
    <property type="term" value="P:determination of dorsal/ventral asymmetry"/>
    <property type="evidence" value="ECO:0007669"/>
    <property type="project" value="UniProtKB-ARBA"/>
</dbReference>
<dbReference type="SMART" id="SM00717">
    <property type="entry name" value="SANT"/>
    <property type="match status" value="1"/>
</dbReference>
<organism evidence="10 11">
    <name type="scientific">Striga asiatica</name>
    <name type="common">Asiatic witchweed</name>
    <name type="synonym">Buchnera asiatica</name>
    <dbReference type="NCBI Taxonomy" id="4170"/>
    <lineage>
        <taxon>Eukaryota</taxon>
        <taxon>Viridiplantae</taxon>
        <taxon>Streptophyta</taxon>
        <taxon>Embryophyta</taxon>
        <taxon>Tracheophyta</taxon>
        <taxon>Spermatophyta</taxon>
        <taxon>Magnoliopsida</taxon>
        <taxon>eudicotyledons</taxon>
        <taxon>Gunneridae</taxon>
        <taxon>Pentapetalae</taxon>
        <taxon>asterids</taxon>
        <taxon>lamiids</taxon>
        <taxon>Lamiales</taxon>
        <taxon>Orobanchaceae</taxon>
        <taxon>Buchnereae</taxon>
        <taxon>Striga</taxon>
    </lineage>
</organism>
<dbReference type="PROSITE" id="PS50090">
    <property type="entry name" value="MYB_LIKE"/>
    <property type="match status" value="1"/>
</dbReference>
<evidence type="ECO:0000256" key="7">
    <source>
        <dbReference type="ARBA" id="ARBA00047375"/>
    </source>
</evidence>
<dbReference type="PANTHER" id="PTHR31561">
    <property type="entry name" value="3-KETOACYL-COA SYNTHASE"/>
    <property type="match status" value="1"/>
</dbReference>
<keyword evidence="4" id="KW-0804">Transcription</keyword>
<proteinExistence type="predicted"/>
<protein>
    <submittedName>
        <fullName evidence="10">3-ketoacyl-CoA synthase</fullName>
    </submittedName>
</protein>
<evidence type="ECO:0000256" key="2">
    <source>
        <dbReference type="ARBA" id="ARBA00022473"/>
    </source>
</evidence>
<dbReference type="GO" id="GO:0016020">
    <property type="term" value="C:membrane"/>
    <property type="evidence" value="ECO:0007669"/>
    <property type="project" value="InterPro"/>
</dbReference>
<keyword evidence="3" id="KW-0805">Transcription regulation</keyword>
<feature type="domain" description="SANT" evidence="9">
    <location>
        <begin position="8"/>
        <end position="63"/>
    </location>
</feature>
<dbReference type="SUPFAM" id="SSF53901">
    <property type="entry name" value="Thiolase-like"/>
    <property type="match status" value="1"/>
</dbReference>
<dbReference type="CDD" id="cd00167">
    <property type="entry name" value="SANT"/>
    <property type="match status" value="1"/>
</dbReference>
<reference evidence="11" key="1">
    <citation type="journal article" date="2019" name="Curr. Biol.">
        <title>Genome Sequence of Striga asiatica Provides Insight into the Evolution of Plant Parasitism.</title>
        <authorList>
            <person name="Yoshida S."/>
            <person name="Kim S."/>
            <person name="Wafula E.K."/>
            <person name="Tanskanen J."/>
            <person name="Kim Y.M."/>
            <person name="Honaas L."/>
            <person name="Yang Z."/>
            <person name="Spallek T."/>
            <person name="Conn C.E."/>
            <person name="Ichihashi Y."/>
            <person name="Cheong K."/>
            <person name="Cui S."/>
            <person name="Der J.P."/>
            <person name="Gundlach H."/>
            <person name="Jiao Y."/>
            <person name="Hori C."/>
            <person name="Ishida J.K."/>
            <person name="Kasahara H."/>
            <person name="Kiba T."/>
            <person name="Kim M.S."/>
            <person name="Koo N."/>
            <person name="Laohavisit A."/>
            <person name="Lee Y.H."/>
            <person name="Lumba S."/>
            <person name="McCourt P."/>
            <person name="Mortimer J.C."/>
            <person name="Mutuku J.M."/>
            <person name="Nomura T."/>
            <person name="Sasaki-Sekimoto Y."/>
            <person name="Seto Y."/>
            <person name="Wang Y."/>
            <person name="Wakatake T."/>
            <person name="Sakakibara H."/>
            <person name="Demura T."/>
            <person name="Yamaguchi S."/>
            <person name="Yoneyama K."/>
            <person name="Manabe R.I."/>
            <person name="Nelson D.C."/>
            <person name="Schulman A.H."/>
            <person name="Timko M.P."/>
            <person name="dePamphilis C.W."/>
            <person name="Choi D."/>
            <person name="Shirasu K."/>
        </authorList>
    </citation>
    <scope>NUCLEOTIDE SEQUENCE [LARGE SCALE GENOMIC DNA]</scope>
    <source>
        <strain evidence="11">cv. UVA1</strain>
    </source>
</reference>
<gene>
    <name evidence="10" type="ORF">STAS_27659</name>
</gene>
<dbReference type="GO" id="GO:0006633">
    <property type="term" value="P:fatty acid biosynthetic process"/>
    <property type="evidence" value="ECO:0007669"/>
    <property type="project" value="InterPro"/>
</dbReference>
<dbReference type="EMBL" id="BKCP01009181">
    <property type="protein sequence ID" value="GER50358.1"/>
    <property type="molecule type" value="Genomic_DNA"/>
</dbReference>
<dbReference type="Gene3D" id="3.40.47.10">
    <property type="match status" value="1"/>
</dbReference>
<dbReference type="Gene3D" id="1.10.10.60">
    <property type="entry name" value="Homeodomain-like"/>
    <property type="match status" value="1"/>
</dbReference>
<sequence length="238" mass="27119">MAQGSSGSNSGKWTIQENKAFEKALAVFDKDTPDRWANVARAIGGRSPDEVKKHYEILVEDIMYIESGRVPFPKYRTTRGGTALKVNITTLGPLVLPFSEQLLFFTTLIARKLINQKIKPYLPDFKLAFNHFCIHAGGRAVIDELEKNLKLEPVHVEASRMTLHRFGNISSSSIWYELAYIEAKRRVKRVDKVWQIAFGSGFKCNSVVWIALRDVELSAHNPWLDCMEKYPVELAYNN</sequence>
<dbReference type="GO" id="GO:0009922">
    <property type="term" value="F:fatty acid elongase activity"/>
    <property type="evidence" value="ECO:0007669"/>
    <property type="project" value="UniProtKB-EC"/>
</dbReference>
<dbReference type="InterPro" id="IPR012392">
    <property type="entry name" value="3-ktacl-CoA_syn"/>
</dbReference>
<dbReference type="Pfam" id="PF08392">
    <property type="entry name" value="FAE1_CUT1_RppA"/>
    <property type="match status" value="1"/>
</dbReference>
<evidence type="ECO:0000313" key="10">
    <source>
        <dbReference type="EMBL" id="GER50358.1"/>
    </source>
</evidence>
<dbReference type="Pfam" id="PF02797">
    <property type="entry name" value="Chal_sti_synt_C"/>
    <property type="match status" value="1"/>
</dbReference>
<comment type="caution">
    <text evidence="10">The sequence shown here is derived from an EMBL/GenBank/DDBJ whole genome shotgun (WGS) entry which is preliminary data.</text>
</comment>
<keyword evidence="6" id="KW-0808">Transferase</keyword>
<comment type="subcellular location">
    <subcellularLocation>
        <location evidence="1">Nucleus</location>
    </subcellularLocation>
</comment>
<dbReference type="GO" id="GO:0009908">
    <property type="term" value="P:flower development"/>
    <property type="evidence" value="ECO:0007669"/>
    <property type="project" value="UniProtKB-ARBA"/>
</dbReference>
<accession>A0A5A7QZ57</accession>
<comment type="catalytic activity">
    <reaction evidence="7">
        <text>a very-long-chain acyl-CoA + malonyl-CoA + H(+) = a very-long-chain 3-oxoacyl-CoA + CO2 + CoA</text>
        <dbReference type="Rhea" id="RHEA:32727"/>
        <dbReference type="ChEBI" id="CHEBI:15378"/>
        <dbReference type="ChEBI" id="CHEBI:16526"/>
        <dbReference type="ChEBI" id="CHEBI:57287"/>
        <dbReference type="ChEBI" id="CHEBI:57384"/>
        <dbReference type="ChEBI" id="CHEBI:90725"/>
        <dbReference type="ChEBI" id="CHEBI:90736"/>
        <dbReference type="EC" id="2.3.1.199"/>
    </reaction>
</comment>
<name>A0A5A7QZ57_STRAF</name>
<dbReference type="PROSITE" id="PS51293">
    <property type="entry name" value="SANT"/>
    <property type="match status" value="1"/>
</dbReference>
<feature type="domain" description="Myb-like" evidence="8">
    <location>
        <begin position="5"/>
        <end position="59"/>
    </location>
</feature>
<dbReference type="InterPro" id="IPR001005">
    <property type="entry name" value="SANT/Myb"/>
</dbReference>
<dbReference type="SUPFAM" id="SSF46689">
    <property type="entry name" value="Homeodomain-like"/>
    <property type="match status" value="1"/>
</dbReference>
<evidence type="ECO:0000313" key="11">
    <source>
        <dbReference type="Proteomes" id="UP000325081"/>
    </source>
</evidence>
<dbReference type="Pfam" id="PF00249">
    <property type="entry name" value="Myb_DNA-binding"/>
    <property type="match status" value="1"/>
</dbReference>
<keyword evidence="2" id="KW-0217">Developmental protein</keyword>
<dbReference type="FunFam" id="1.10.10.60:FF:000154">
    <property type="entry name" value="Transcription factor SRM1"/>
    <property type="match status" value="1"/>
</dbReference>
<evidence type="ECO:0000256" key="4">
    <source>
        <dbReference type="ARBA" id="ARBA00023163"/>
    </source>
</evidence>
<dbReference type="InterPro" id="IPR013601">
    <property type="entry name" value="FAE1_typ3_polyketide_synth"/>
</dbReference>
<keyword evidence="6" id="KW-0012">Acyltransferase</keyword>
<keyword evidence="11" id="KW-1185">Reference proteome</keyword>
<dbReference type="OrthoDB" id="909174at2759"/>
<dbReference type="InterPro" id="IPR017884">
    <property type="entry name" value="SANT_dom"/>
</dbReference>
<dbReference type="InterPro" id="IPR012328">
    <property type="entry name" value="Chalcone/stilbene_synt_C"/>
</dbReference>
<dbReference type="GO" id="GO:0005634">
    <property type="term" value="C:nucleus"/>
    <property type="evidence" value="ECO:0007669"/>
    <property type="project" value="UniProtKB-SubCell"/>
</dbReference>
<evidence type="ECO:0000256" key="3">
    <source>
        <dbReference type="ARBA" id="ARBA00023015"/>
    </source>
</evidence>
<dbReference type="InterPro" id="IPR009057">
    <property type="entry name" value="Homeodomain-like_sf"/>
</dbReference>
<dbReference type="InterPro" id="IPR016039">
    <property type="entry name" value="Thiolase-like"/>
</dbReference>
<evidence type="ECO:0000256" key="1">
    <source>
        <dbReference type="ARBA" id="ARBA00004123"/>
    </source>
</evidence>
<evidence type="ECO:0000256" key="6">
    <source>
        <dbReference type="ARBA" id="ARBA00023315"/>
    </source>
</evidence>
<evidence type="ECO:0000256" key="5">
    <source>
        <dbReference type="ARBA" id="ARBA00023242"/>
    </source>
</evidence>
<evidence type="ECO:0000259" key="9">
    <source>
        <dbReference type="PROSITE" id="PS51293"/>
    </source>
</evidence>
<keyword evidence="5" id="KW-0539">Nucleus</keyword>